<name>A0A6A7N5R6_9BURK</name>
<dbReference type="InterPro" id="IPR018724">
    <property type="entry name" value="2OG-Fe_dioxygenase"/>
</dbReference>
<dbReference type="Pfam" id="PF10014">
    <property type="entry name" value="2OG-Fe_Oxy_2"/>
    <property type="match status" value="1"/>
</dbReference>
<keyword evidence="2" id="KW-1185">Reference proteome</keyword>
<sequence>MTTSNPIFTHPRHVAEALRKDGYAVMPPQDVAALAGVTLAELDALVPSWNELELDNYLKDGGRYRRRRHSCFVQDGAVLTQTEHRAHWQPLEYNALHGGMNRLFEPMQPATVAQPAWQALVRGIGQLCSAARRNSDPWYVEAHQFRIDTTDGIGRPTPEGAHRDGVDFVAVLLIGREQIKGGETRIFEADGPNGKRFTMTEPWTMLLLDDATVIHESTPIQPLGEHGHRDTLVLTWRAGGFQGQESPP</sequence>
<dbReference type="Gene3D" id="2.60.120.620">
    <property type="entry name" value="q2cbj1_9rhob like domain"/>
    <property type="match status" value="1"/>
</dbReference>
<proteinExistence type="predicted"/>
<evidence type="ECO:0000313" key="1">
    <source>
        <dbReference type="EMBL" id="MQA40261.1"/>
    </source>
</evidence>
<dbReference type="AlphaFoldDB" id="A0A6A7N5R6"/>
<dbReference type="Proteomes" id="UP000440498">
    <property type="component" value="Unassembled WGS sequence"/>
</dbReference>
<dbReference type="EMBL" id="WHUG01000007">
    <property type="protein sequence ID" value="MQA40261.1"/>
    <property type="molecule type" value="Genomic_DNA"/>
</dbReference>
<accession>A0A6A7N5R6</accession>
<comment type="caution">
    <text evidence="1">The sequence shown here is derived from an EMBL/GenBank/DDBJ whole genome shotgun (WGS) entry which is preliminary data.</text>
</comment>
<gene>
    <name evidence="1" type="ORF">GEV02_19090</name>
</gene>
<reference evidence="1 2" key="1">
    <citation type="submission" date="2019-10" db="EMBL/GenBank/DDBJ databases">
        <title>Two novel species isolated from a subtropical stream in China.</title>
        <authorList>
            <person name="Lu H."/>
        </authorList>
    </citation>
    <scope>NUCLEOTIDE SEQUENCE [LARGE SCALE GENOMIC DNA]</scope>
    <source>
        <strain evidence="1 2">FT29W</strain>
    </source>
</reference>
<evidence type="ECO:0000313" key="2">
    <source>
        <dbReference type="Proteomes" id="UP000440498"/>
    </source>
</evidence>
<dbReference type="RefSeq" id="WP_152839456.1">
    <property type="nucleotide sequence ID" value="NZ_WHUG01000007.1"/>
</dbReference>
<organism evidence="1 2">
    <name type="scientific">Rugamonas aquatica</name>
    <dbReference type="NCBI Taxonomy" id="2743357"/>
    <lineage>
        <taxon>Bacteria</taxon>
        <taxon>Pseudomonadati</taxon>
        <taxon>Pseudomonadota</taxon>
        <taxon>Betaproteobacteria</taxon>
        <taxon>Burkholderiales</taxon>
        <taxon>Oxalobacteraceae</taxon>
        <taxon>Telluria group</taxon>
        <taxon>Rugamonas</taxon>
    </lineage>
</organism>
<dbReference type="GO" id="GO:0051213">
    <property type="term" value="F:dioxygenase activity"/>
    <property type="evidence" value="ECO:0007669"/>
    <property type="project" value="InterPro"/>
</dbReference>
<protein>
    <recommendedName>
        <fullName evidence="3">2OG-Fe dioxygenase family protein</fullName>
    </recommendedName>
</protein>
<evidence type="ECO:0008006" key="3">
    <source>
        <dbReference type="Google" id="ProtNLM"/>
    </source>
</evidence>